<dbReference type="KEGG" id="xbc:ELE36_06000"/>
<accession>A0A411HHS5</accession>
<gene>
    <name evidence="10" type="primary">phoU</name>
    <name evidence="10" type="ORF">ELE36_06000</name>
</gene>
<feature type="domain" description="PhoU" evidence="9">
    <location>
        <begin position="124"/>
        <end position="209"/>
    </location>
</feature>
<dbReference type="Pfam" id="PF01895">
    <property type="entry name" value="PhoU"/>
    <property type="match status" value="2"/>
</dbReference>
<comment type="function">
    <text evidence="7 8">Plays a role in the regulation of phosphate uptake.</text>
</comment>
<dbReference type="NCBIfam" id="TIGR02135">
    <property type="entry name" value="phoU_full"/>
    <property type="match status" value="1"/>
</dbReference>
<evidence type="ECO:0000256" key="6">
    <source>
        <dbReference type="ARBA" id="ARBA00022592"/>
    </source>
</evidence>
<dbReference type="Proteomes" id="UP000291562">
    <property type="component" value="Chromosome"/>
</dbReference>
<dbReference type="PANTHER" id="PTHR42930:SF3">
    <property type="entry name" value="PHOSPHATE-SPECIFIC TRANSPORT SYSTEM ACCESSORY PROTEIN PHOU"/>
    <property type="match status" value="1"/>
</dbReference>
<evidence type="ECO:0000256" key="7">
    <source>
        <dbReference type="ARBA" id="ARBA00056181"/>
    </source>
</evidence>
<evidence type="ECO:0000256" key="2">
    <source>
        <dbReference type="ARBA" id="ARBA00008107"/>
    </source>
</evidence>
<proteinExistence type="inferred from homology"/>
<evidence type="ECO:0000256" key="4">
    <source>
        <dbReference type="ARBA" id="ARBA00022448"/>
    </source>
</evidence>
<dbReference type="SUPFAM" id="SSF109755">
    <property type="entry name" value="PhoU-like"/>
    <property type="match status" value="1"/>
</dbReference>
<dbReference type="RefSeq" id="WP_129832209.1">
    <property type="nucleotide sequence ID" value="NZ_CP035704.1"/>
</dbReference>
<reference evidence="10 11" key="1">
    <citation type="submission" date="2019-01" db="EMBL/GenBank/DDBJ databases">
        <title>Pseudolysobacter antarctica gen. nov., sp. nov., isolated from Fildes Peninsula, Antarctica.</title>
        <authorList>
            <person name="Wei Z."/>
            <person name="Peng F."/>
        </authorList>
    </citation>
    <scope>NUCLEOTIDE SEQUENCE [LARGE SCALE GENOMIC DNA]</scope>
    <source>
        <strain evidence="10 11">AQ6-296</strain>
    </source>
</reference>
<comment type="similarity">
    <text evidence="2 8">Belongs to the PhoU family.</text>
</comment>
<dbReference type="GO" id="GO:0005737">
    <property type="term" value="C:cytoplasm"/>
    <property type="evidence" value="ECO:0007669"/>
    <property type="project" value="UniProtKB-SubCell"/>
</dbReference>
<dbReference type="PIRSF" id="PIRSF003107">
    <property type="entry name" value="PhoU"/>
    <property type="match status" value="1"/>
</dbReference>
<dbReference type="PANTHER" id="PTHR42930">
    <property type="entry name" value="PHOSPHATE-SPECIFIC TRANSPORT SYSTEM ACCESSORY PROTEIN PHOU"/>
    <property type="match status" value="1"/>
</dbReference>
<dbReference type="AlphaFoldDB" id="A0A411HHS5"/>
<dbReference type="Gene3D" id="1.20.58.220">
    <property type="entry name" value="Phosphate transport system protein phou homolog 2, domain 2"/>
    <property type="match status" value="1"/>
</dbReference>
<evidence type="ECO:0000313" key="11">
    <source>
        <dbReference type="Proteomes" id="UP000291562"/>
    </source>
</evidence>
<keyword evidence="5 8" id="KW-0963">Cytoplasm</keyword>
<dbReference type="InterPro" id="IPR028366">
    <property type="entry name" value="PhoU"/>
</dbReference>
<evidence type="ECO:0000256" key="1">
    <source>
        <dbReference type="ARBA" id="ARBA00004496"/>
    </source>
</evidence>
<comment type="subunit">
    <text evidence="3 8">Homodimer.</text>
</comment>
<feature type="domain" description="PhoU" evidence="9">
    <location>
        <begin position="21"/>
        <end position="108"/>
    </location>
</feature>
<organism evidence="10 11">
    <name type="scientific">Pseudolysobacter antarcticus</name>
    <dbReference type="NCBI Taxonomy" id="2511995"/>
    <lineage>
        <taxon>Bacteria</taxon>
        <taxon>Pseudomonadati</taxon>
        <taxon>Pseudomonadota</taxon>
        <taxon>Gammaproteobacteria</taxon>
        <taxon>Lysobacterales</taxon>
        <taxon>Rhodanobacteraceae</taxon>
        <taxon>Pseudolysobacter</taxon>
    </lineage>
</organism>
<name>A0A411HHS5_9GAMM</name>
<dbReference type="GO" id="GO:0030643">
    <property type="term" value="P:intracellular phosphate ion homeostasis"/>
    <property type="evidence" value="ECO:0007669"/>
    <property type="project" value="InterPro"/>
</dbReference>
<keyword evidence="4 8" id="KW-0813">Transport</keyword>
<evidence type="ECO:0000256" key="8">
    <source>
        <dbReference type="PIRNR" id="PIRNR003107"/>
    </source>
</evidence>
<dbReference type="FunFam" id="1.20.58.220:FF:000004">
    <property type="entry name" value="Phosphate-specific transport system accessory protein PhoU"/>
    <property type="match status" value="1"/>
</dbReference>
<dbReference type="InterPro" id="IPR026022">
    <property type="entry name" value="PhoU_dom"/>
</dbReference>
<keyword evidence="11" id="KW-1185">Reference proteome</keyword>
<evidence type="ECO:0000313" key="10">
    <source>
        <dbReference type="EMBL" id="QBB69950.1"/>
    </source>
</evidence>
<dbReference type="EMBL" id="CP035704">
    <property type="protein sequence ID" value="QBB69950.1"/>
    <property type="molecule type" value="Genomic_DNA"/>
</dbReference>
<dbReference type="OrthoDB" id="9814256at2"/>
<dbReference type="GO" id="GO:0045936">
    <property type="term" value="P:negative regulation of phosphate metabolic process"/>
    <property type="evidence" value="ECO:0007669"/>
    <property type="project" value="InterPro"/>
</dbReference>
<dbReference type="GO" id="GO:0006817">
    <property type="term" value="P:phosphate ion transport"/>
    <property type="evidence" value="ECO:0007669"/>
    <property type="project" value="UniProtKB-KW"/>
</dbReference>
<comment type="subcellular location">
    <subcellularLocation>
        <location evidence="1 8">Cytoplasm</location>
    </subcellularLocation>
</comment>
<evidence type="ECO:0000256" key="5">
    <source>
        <dbReference type="ARBA" id="ARBA00022490"/>
    </source>
</evidence>
<sequence>MASEHIVKSFDDELIQLNAAIAQMGELSQTQLSGAIGALTQRDAHLAAHVIKDDLDVDAIERKLDAHAIRVLALRQPIARDLREVLSAIKIGTEFERICDFAANIAKRSIAIEDAAPDDLLKHIAEFGALASEQIADVIEAFRNRNAEEALAVWAHDEQLDDAYTIAYRRVLDFMKADVQRVTVGAHLLFIAKNIERIGDHATNIAESVYYLVTGETLTAERPKGDSSSLFAAVPKA</sequence>
<evidence type="ECO:0000256" key="3">
    <source>
        <dbReference type="ARBA" id="ARBA00011738"/>
    </source>
</evidence>
<keyword evidence="6 8" id="KW-0592">Phosphate transport</keyword>
<evidence type="ECO:0000259" key="9">
    <source>
        <dbReference type="Pfam" id="PF01895"/>
    </source>
</evidence>
<dbReference type="InterPro" id="IPR038078">
    <property type="entry name" value="PhoU-like_sf"/>
</dbReference>
<protein>
    <recommendedName>
        <fullName evidence="8">Phosphate-specific transport system accessory protein PhoU</fullName>
    </recommendedName>
</protein>